<comment type="caution">
    <text evidence="3">The sequence shown here is derived from an EMBL/GenBank/DDBJ whole genome shotgun (WGS) entry which is preliminary data.</text>
</comment>
<organism evidence="3 4">
    <name type="scientific">Ameiurus melas</name>
    <name type="common">Black bullhead</name>
    <name type="synonym">Silurus melas</name>
    <dbReference type="NCBI Taxonomy" id="219545"/>
    <lineage>
        <taxon>Eukaryota</taxon>
        <taxon>Metazoa</taxon>
        <taxon>Chordata</taxon>
        <taxon>Craniata</taxon>
        <taxon>Vertebrata</taxon>
        <taxon>Euteleostomi</taxon>
        <taxon>Actinopterygii</taxon>
        <taxon>Neopterygii</taxon>
        <taxon>Teleostei</taxon>
        <taxon>Ostariophysi</taxon>
        <taxon>Siluriformes</taxon>
        <taxon>Ictaluridae</taxon>
        <taxon>Ameiurus</taxon>
    </lineage>
</organism>
<proteinExistence type="predicted"/>
<sequence>MTHNAVLSSSSSTASYSALFFIASVCYIIVDVFLSSSSSTSPSRFSVSSRWSSSPSSCLNSRRLLRRLGRFGC</sequence>
<name>A0A7J6A3V1_AMEME</name>
<evidence type="ECO:0000313" key="4">
    <source>
        <dbReference type="Proteomes" id="UP000593565"/>
    </source>
</evidence>
<feature type="region of interest" description="Disordered" evidence="1">
    <location>
        <begin position="37"/>
        <end position="57"/>
    </location>
</feature>
<keyword evidence="2" id="KW-0812">Transmembrane</keyword>
<dbReference type="Proteomes" id="UP000593565">
    <property type="component" value="Unassembled WGS sequence"/>
</dbReference>
<accession>A0A7J6A3V1</accession>
<keyword evidence="2" id="KW-0472">Membrane</keyword>
<reference evidence="3 4" key="1">
    <citation type="submission" date="2020-02" db="EMBL/GenBank/DDBJ databases">
        <title>A chromosome-scale genome assembly of the black bullhead catfish (Ameiurus melas).</title>
        <authorList>
            <person name="Wen M."/>
            <person name="Zham M."/>
            <person name="Cabau C."/>
            <person name="Klopp C."/>
            <person name="Donnadieu C."/>
            <person name="Roques C."/>
            <person name="Bouchez O."/>
            <person name="Lampietro C."/>
            <person name="Jouanno E."/>
            <person name="Herpin A."/>
            <person name="Louis A."/>
            <person name="Berthelot C."/>
            <person name="Parey E."/>
            <person name="Roest-Crollius H."/>
            <person name="Braasch I."/>
            <person name="Postlethwait J."/>
            <person name="Robinson-Rechavi M."/>
            <person name="Echchiki A."/>
            <person name="Begum T."/>
            <person name="Montfort J."/>
            <person name="Schartl M."/>
            <person name="Bobe J."/>
            <person name="Guiguen Y."/>
        </authorList>
    </citation>
    <scope>NUCLEOTIDE SEQUENCE [LARGE SCALE GENOMIC DNA]</scope>
    <source>
        <strain evidence="3">M_S1</strain>
        <tissue evidence="3">Blood</tissue>
    </source>
</reference>
<keyword evidence="4" id="KW-1185">Reference proteome</keyword>
<keyword evidence="2" id="KW-1133">Transmembrane helix</keyword>
<evidence type="ECO:0000256" key="2">
    <source>
        <dbReference type="SAM" id="Phobius"/>
    </source>
</evidence>
<dbReference type="AlphaFoldDB" id="A0A7J6A3V1"/>
<protein>
    <submittedName>
        <fullName evidence="3">Uncharacterized protein</fullName>
    </submittedName>
</protein>
<evidence type="ECO:0000256" key="1">
    <source>
        <dbReference type="SAM" id="MobiDB-lite"/>
    </source>
</evidence>
<dbReference type="EMBL" id="JAAGNN010000018">
    <property type="protein sequence ID" value="KAF4077545.1"/>
    <property type="molecule type" value="Genomic_DNA"/>
</dbReference>
<gene>
    <name evidence="3" type="ORF">AMELA_G00209290</name>
</gene>
<feature type="transmembrane region" description="Helical" evidence="2">
    <location>
        <begin position="14"/>
        <end position="34"/>
    </location>
</feature>
<evidence type="ECO:0000313" key="3">
    <source>
        <dbReference type="EMBL" id="KAF4077545.1"/>
    </source>
</evidence>